<feature type="region of interest" description="Disordered" evidence="1">
    <location>
        <begin position="1"/>
        <end position="61"/>
    </location>
</feature>
<keyword evidence="3" id="KW-1185">Reference proteome</keyword>
<comment type="caution">
    <text evidence="2">The sequence shown here is derived from an EMBL/GenBank/DDBJ whole genome shotgun (WGS) entry which is preliminary data.</text>
</comment>
<name>A0A8H7MK02_9PLEO</name>
<dbReference type="EMBL" id="RZGK01000009">
    <property type="protein sequence ID" value="KAF9696502.1"/>
    <property type="molecule type" value="Genomic_DNA"/>
</dbReference>
<dbReference type="Proteomes" id="UP000651452">
    <property type="component" value="Unassembled WGS sequence"/>
</dbReference>
<feature type="compositionally biased region" description="Basic and acidic residues" evidence="1">
    <location>
        <begin position="20"/>
        <end position="38"/>
    </location>
</feature>
<gene>
    <name evidence="2" type="ORF">EKO04_005276</name>
</gene>
<organism evidence="2 3">
    <name type="scientific">Ascochyta lentis</name>
    <dbReference type="NCBI Taxonomy" id="205686"/>
    <lineage>
        <taxon>Eukaryota</taxon>
        <taxon>Fungi</taxon>
        <taxon>Dikarya</taxon>
        <taxon>Ascomycota</taxon>
        <taxon>Pezizomycotina</taxon>
        <taxon>Dothideomycetes</taxon>
        <taxon>Pleosporomycetidae</taxon>
        <taxon>Pleosporales</taxon>
        <taxon>Pleosporineae</taxon>
        <taxon>Didymellaceae</taxon>
        <taxon>Ascochyta</taxon>
    </lineage>
</organism>
<evidence type="ECO:0000313" key="3">
    <source>
        <dbReference type="Proteomes" id="UP000651452"/>
    </source>
</evidence>
<evidence type="ECO:0000256" key="1">
    <source>
        <dbReference type="SAM" id="MobiDB-lite"/>
    </source>
</evidence>
<dbReference type="OrthoDB" id="3776715at2759"/>
<sequence>MDSQSSSPSGIGRALQQLNDKLEANSHVETGETRRAAEETPDISAKSIGIPKRRGTTPTFNNDLRDFCTGQPPRHSFLAPGGRTPPRFRMSRRSTLADKPELDSLLKAVTITYRGEEFLPLNNSTVHRLSQYLNGSKPLAQTCLFTRLMITNEANKVCADRFVAALEQIGAYCEKLAIVAPFHAIESGNVFAREIDTLESSSDWEKILQCFPNLQTVIFEHPAEESTNLTRDTFYALNCALANITTLQKIEKVKLHVPPRVIFDYHRDYHDGQRQPRGASSHSLSAMSSPLTIVGPDMVYADGVEDFGHLDDDAVFGKIDAVERANL</sequence>
<evidence type="ECO:0000313" key="2">
    <source>
        <dbReference type="EMBL" id="KAF9696502.1"/>
    </source>
</evidence>
<dbReference type="AlphaFoldDB" id="A0A8H7MK02"/>
<reference evidence="2" key="2">
    <citation type="submission" date="2020-09" db="EMBL/GenBank/DDBJ databases">
        <title>Reference genome assembly for Australian Ascochyta lentis isolate Al4.</title>
        <authorList>
            <person name="Lee R.C."/>
            <person name="Farfan-Caceres L.M."/>
            <person name="Debler J.W."/>
            <person name="Williams A.H."/>
            <person name="Henares B.M."/>
        </authorList>
    </citation>
    <scope>NUCLEOTIDE SEQUENCE</scope>
    <source>
        <strain evidence="2">Al4</strain>
    </source>
</reference>
<proteinExistence type="predicted"/>
<reference evidence="2" key="1">
    <citation type="submission" date="2018-12" db="EMBL/GenBank/DDBJ databases">
        <authorList>
            <person name="Syme R.A."/>
            <person name="Farfan-Caceres L."/>
            <person name="Lichtenzveig J."/>
        </authorList>
    </citation>
    <scope>NUCLEOTIDE SEQUENCE</scope>
    <source>
        <strain evidence="2">Al4</strain>
    </source>
</reference>
<protein>
    <submittedName>
        <fullName evidence="2">Uncharacterized protein</fullName>
    </submittedName>
</protein>
<accession>A0A8H7MK02</accession>